<accession>A0A8C5QLQ6</accession>
<dbReference type="AlphaFoldDB" id="A0A8C5QLQ6"/>
<keyword evidence="2" id="KW-1185">Reference proteome</keyword>
<sequence length="91" mass="10491">MLSFCSIGMSAFGRDIEVAQTQHQPLGFYSHNYQPLDLLEEKEDVRQPPAERQKKQRQIPMVLSCLRKLCTCPVYPFNRFMKSVIPASCGR</sequence>
<dbReference type="Ensembl" id="ENSLLET00000041184.1">
    <property type="protein sequence ID" value="ENSLLEP00000039594.1"/>
    <property type="gene ID" value="ENSLLEG00000025157.1"/>
</dbReference>
<evidence type="ECO:0000313" key="1">
    <source>
        <dbReference type="Ensembl" id="ENSLLEP00000039594.1"/>
    </source>
</evidence>
<proteinExistence type="predicted"/>
<name>A0A8C5QLQ6_9ANUR</name>
<dbReference type="Proteomes" id="UP000694569">
    <property type="component" value="Unplaced"/>
</dbReference>
<evidence type="ECO:0000313" key="2">
    <source>
        <dbReference type="Proteomes" id="UP000694569"/>
    </source>
</evidence>
<reference evidence="1" key="1">
    <citation type="submission" date="2025-08" db="UniProtKB">
        <authorList>
            <consortium name="Ensembl"/>
        </authorList>
    </citation>
    <scope>IDENTIFICATION</scope>
</reference>
<reference evidence="1" key="2">
    <citation type="submission" date="2025-09" db="UniProtKB">
        <authorList>
            <consortium name="Ensembl"/>
        </authorList>
    </citation>
    <scope>IDENTIFICATION</scope>
</reference>
<organism evidence="1 2">
    <name type="scientific">Leptobrachium leishanense</name>
    <name type="common">Leishan spiny toad</name>
    <dbReference type="NCBI Taxonomy" id="445787"/>
    <lineage>
        <taxon>Eukaryota</taxon>
        <taxon>Metazoa</taxon>
        <taxon>Chordata</taxon>
        <taxon>Craniata</taxon>
        <taxon>Vertebrata</taxon>
        <taxon>Euteleostomi</taxon>
        <taxon>Amphibia</taxon>
        <taxon>Batrachia</taxon>
        <taxon>Anura</taxon>
        <taxon>Pelobatoidea</taxon>
        <taxon>Megophryidae</taxon>
        <taxon>Leptobrachium</taxon>
    </lineage>
</organism>
<protein>
    <submittedName>
        <fullName evidence="1">Uncharacterized protein</fullName>
    </submittedName>
</protein>